<evidence type="ECO:0000256" key="3">
    <source>
        <dbReference type="ARBA" id="ARBA00022679"/>
    </source>
</evidence>
<evidence type="ECO:0000256" key="1">
    <source>
        <dbReference type="ARBA" id="ARBA00006721"/>
    </source>
</evidence>
<dbReference type="STRING" id="436010.A0A165YIX3"/>
<dbReference type="Pfam" id="PF01755">
    <property type="entry name" value="Glyco_transf_25"/>
    <property type="match status" value="1"/>
</dbReference>
<feature type="domain" description="Glycosyl transferase family 25" evidence="4">
    <location>
        <begin position="213"/>
        <end position="320"/>
    </location>
</feature>
<keyword evidence="2" id="KW-0328">Glycosyltransferase</keyword>
<name>A0A165YIX3_9AGAM</name>
<dbReference type="InterPro" id="IPR050757">
    <property type="entry name" value="Collagen_mod_GT25"/>
</dbReference>
<keyword evidence="6" id="KW-1185">Reference proteome</keyword>
<evidence type="ECO:0000256" key="2">
    <source>
        <dbReference type="ARBA" id="ARBA00022676"/>
    </source>
</evidence>
<dbReference type="EMBL" id="KV417696">
    <property type="protein sequence ID" value="KZP09602.1"/>
    <property type="molecule type" value="Genomic_DNA"/>
</dbReference>
<sequence length="395" mass="44960">MIWLSRKSFALFPLVLLTALLWLFYNFKAAEDGVEILTCRGPEPFPPVHHELSRSYRDLLSTVYPSDRVLHSKTLAVAGKIYVIGLPSREDRRREMESLAEAMDITFTWHDATDMHSLTINTILERMRQARQQARLGRESEFNNPEAFPWDAWPDDTHSQELLRPDDIAGSELWLLPSDAPNALPALSPVPSPDVRHILHGVQGDNSVNPDWPLKPSEIACWHSHFEVLRQIADGDADAALIFEDDIDMEFDLERRLRNLWQFLPQDGWHTVMLGHCQSDEVTKPALRGTSYLHRAQHTMCTHAYAVSKQGAARLVRLLRTPLFAYSRPIDHAYIHLNHHDIVKAFSIYPPIVVQSKTTLSDIGEGVGPEEDFYLVDSALARVRAWKSQNVTGLV</sequence>
<dbReference type="InterPro" id="IPR002654">
    <property type="entry name" value="Glyco_trans_25"/>
</dbReference>
<dbReference type="CDD" id="cd06532">
    <property type="entry name" value="Glyco_transf_25"/>
    <property type="match status" value="1"/>
</dbReference>
<evidence type="ECO:0000313" key="5">
    <source>
        <dbReference type="EMBL" id="KZP09602.1"/>
    </source>
</evidence>
<keyword evidence="3" id="KW-0808">Transferase</keyword>
<proteinExistence type="inferred from homology"/>
<dbReference type="GO" id="GO:0016740">
    <property type="term" value="F:transferase activity"/>
    <property type="evidence" value="ECO:0007669"/>
    <property type="project" value="UniProtKB-KW"/>
</dbReference>
<organism evidence="5 6">
    <name type="scientific">Athelia psychrophila</name>
    <dbReference type="NCBI Taxonomy" id="1759441"/>
    <lineage>
        <taxon>Eukaryota</taxon>
        <taxon>Fungi</taxon>
        <taxon>Dikarya</taxon>
        <taxon>Basidiomycota</taxon>
        <taxon>Agaricomycotina</taxon>
        <taxon>Agaricomycetes</taxon>
        <taxon>Agaricomycetidae</taxon>
        <taxon>Atheliales</taxon>
        <taxon>Atheliaceae</taxon>
        <taxon>Athelia</taxon>
    </lineage>
</organism>
<dbReference type="PANTHER" id="PTHR10730">
    <property type="entry name" value="PROCOLLAGEN-LYSINE,2-OXOGLUTARATE 5-DIOXYGENASE/GLYCOSYLTRANSFERASE 25 FAMILY MEMBER"/>
    <property type="match status" value="1"/>
</dbReference>
<gene>
    <name evidence="5" type="ORF">FIBSPDRAFT_938406</name>
</gene>
<dbReference type="AlphaFoldDB" id="A0A165YIX3"/>
<evidence type="ECO:0000313" key="6">
    <source>
        <dbReference type="Proteomes" id="UP000076532"/>
    </source>
</evidence>
<protein>
    <recommendedName>
        <fullName evidence="4">Glycosyl transferase family 25 domain-containing protein</fullName>
    </recommendedName>
</protein>
<evidence type="ECO:0000259" key="4">
    <source>
        <dbReference type="Pfam" id="PF01755"/>
    </source>
</evidence>
<dbReference type="PANTHER" id="PTHR10730:SF53">
    <property type="entry name" value="GLYCOSYLTRANSFERASE 25 FAMILY MEMBER"/>
    <property type="match status" value="1"/>
</dbReference>
<reference evidence="5 6" key="1">
    <citation type="journal article" date="2016" name="Mol. Biol. Evol.">
        <title>Comparative Genomics of Early-Diverging Mushroom-Forming Fungi Provides Insights into the Origins of Lignocellulose Decay Capabilities.</title>
        <authorList>
            <person name="Nagy L.G."/>
            <person name="Riley R."/>
            <person name="Tritt A."/>
            <person name="Adam C."/>
            <person name="Daum C."/>
            <person name="Floudas D."/>
            <person name="Sun H."/>
            <person name="Yadav J.S."/>
            <person name="Pangilinan J."/>
            <person name="Larsson K.H."/>
            <person name="Matsuura K."/>
            <person name="Barry K."/>
            <person name="Labutti K."/>
            <person name="Kuo R."/>
            <person name="Ohm R.A."/>
            <person name="Bhattacharya S.S."/>
            <person name="Shirouzu T."/>
            <person name="Yoshinaga Y."/>
            <person name="Martin F.M."/>
            <person name="Grigoriev I.V."/>
            <person name="Hibbett D.S."/>
        </authorList>
    </citation>
    <scope>NUCLEOTIDE SEQUENCE [LARGE SCALE GENOMIC DNA]</scope>
    <source>
        <strain evidence="5 6">CBS 109695</strain>
    </source>
</reference>
<dbReference type="Proteomes" id="UP000076532">
    <property type="component" value="Unassembled WGS sequence"/>
</dbReference>
<dbReference type="OrthoDB" id="47375at2759"/>
<comment type="similarity">
    <text evidence="1">Belongs to the glycosyltransferase 25 family.</text>
</comment>
<accession>A0A165YIX3</accession>